<dbReference type="AlphaFoldDB" id="A0A135P6D4"/>
<reference evidence="1 2" key="1">
    <citation type="submission" date="2015-11" db="EMBL/GenBank/DDBJ databases">
        <title>Draft genome sequence of Agrobacterium sp. R89-1.</title>
        <authorList>
            <person name="Zahradnik J."/>
            <person name="Kyslikova E."/>
            <person name="Palyzova A."/>
            <person name="Kyslik P."/>
        </authorList>
    </citation>
    <scope>NUCLEOTIDE SEQUENCE [LARGE SCALE GENOMIC DNA]</scope>
    <source>
        <strain evidence="1 2">R89-1</strain>
    </source>
</reference>
<organism evidence="1 2">
    <name type="scientific">Agrobacterium bohemicum</name>
    <dbReference type="NCBI Taxonomy" id="2052828"/>
    <lineage>
        <taxon>Bacteria</taxon>
        <taxon>Pseudomonadati</taxon>
        <taxon>Pseudomonadota</taxon>
        <taxon>Alphaproteobacteria</taxon>
        <taxon>Hyphomicrobiales</taxon>
        <taxon>Rhizobiaceae</taxon>
        <taxon>Rhizobium/Agrobacterium group</taxon>
        <taxon>Agrobacterium</taxon>
    </lineage>
</organism>
<dbReference type="STRING" id="2052828.ATO67_21680"/>
<evidence type="ECO:0000313" key="2">
    <source>
        <dbReference type="Proteomes" id="UP000070498"/>
    </source>
</evidence>
<name>A0A135P6D4_9HYPH</name>
<comment type="caution">
    <text evidence="1">The sequence shown here is derived from an EMBL/GenBank/DDBJ whole genome shotgun (WGS) entry which is preliminary data.</text>
</comment>
<dbReference type="RefSeq" id="WP_067653886.1">
    <property type="nucleotide sequence ID" value="NZ_KQ961039.1"/>
</dbReference>
<evidence type="ECO:0000313" key="1">
    <source>
        <dbReference type="EMBL" id="KXG86999.1"/>
    </source>
</evidence>
<dbReference type="Proteomes" id="UP000070498">
    <property type="component" value="Unassembled WGS sequence"/>
</dbReference>
<gene>
    <name evidence="1" type="ORF">ATO67_21680</name>
</gene>
<proteinExistence type="predicted"/>
<accession>A0A135P6D4</accession>
<protein>
    <submittedName>
        <fullName evidence="1">Uncharacterized protein</fullName>
    </submittedName>
</protein>
<sequence length="398" mass="45548">MNIDLDDLALERLMKERVWTFGKAGTDEVFAPKMSFESGGWLQGYAHPNEHSWRVKGGCVEFLSQNNAVTTRFDTLKSVDGRFEMEGQGRLPGDNPVHRLSECGQRKKNENRTALIVPIHDAYFTYGINFLFQSIGADYDVVFVFSTDADRLQFREMHQASPFLSYSSIVLSDYFSGSALSVVADRRTWPTVKKFLALSLTHQFYDYLLCVDAETFVLNPTGWTKASEEIVSAARWYGGGLTAAHTNERQIMYSSSLILAPAEERENIRTVSGNWSIYTWWWDLPVYSAKSVPGFLEWIGWDASLQFVERLVHSVFDHITYQFYMALHGGFSFTLVGGVTHSLEFCNANIVSRVHQQINPMKWTNALAYTQDPVFFKQNDYLALYHIDRKTFPQFNPD</sequence>
<dbReference type="EMBL" id="LNUW01000010">
    <property type="protein sequence ID" value="KXG86999.1"/>
    <property type="molecule type" value="Genomic_DNA"/>
</dbReference>
<keyword evidence="2" id="KW-1185">Reference proteome</keyword>